<evidence type="ECO:0000313" key="4">
    <source>
        <dbReference type="Proteomes" id="UP001221757"/>
    </source>
</evidence>
<dbReference type="Proteomes" id="UP001221757">
    <property type="component" value="Unassembled WGS sequence"/>
</dbReference>
<keyword evidence="4" id="KW-1185">Reference proteome</keyword>
<protein>
    <recommendedName>
        <fullName evidence="5">F-box domain-containing protein</fullName>
    </recommendedName>
</protein>
<dbReference type="InterPro" id="IPR032675">
    <property type="entry name" value="LRR_dom_sf"/>
</dbReference>
<evidence type="ECO:0000256" key="1">
    <source>
        <dbReference type="SAM" id="Coils"/>
    </source>
</evidence>
<dbReference type="SUPFAM" id="SSF52047">
    <property type="entry name" value="RNI-like"/>
    <property type="match status" value="1"/>
</dbReference>
<dbReference type="Gene3D" id="3.80.10.10">
    <property type="entry name" value="Ribonuclease Inhibitor"/>
    <property type="match status" value="1"/>
</dbReference>
<comment type="caution">
    <text evidence="3">The sequence shown here is derived from an EMBL/GenBank/DDBJ whole genome shotgun (WGS) entry which is preliminary data.</text>
</comment>
<feature type="region of interest" description="Disordered" evidence="2">
    <location>
        <begin position="1"/>
        <end position="20"/>
    </location>
</feature>
<evidence type="ECO:0000313" key="3">
    <source>
        <dbReference type="EMBL" id="KAJ7704456.1"/>
    </source>
</evidence>
<dbReference type="EMBL" id="JARKIE010000010">
    <property type="protein sequence ID" value="KAJ7704456.1"/>
    <property type="molecule type" value="Genomic_DNA"/>
</dbReference>
<sequence>MSVQNYSSAPPQNEHQWRDRQRACLAETRAKIRDCKTLLETLDAEREHLEDLLDTFTYPVITTPVEIISLIFLQCLPANGRVQPSKRGAPLLLAQICQHWRDIALSIPQLWSSVDFTFIANSYGPRRDWILRVSQNYDGASALLRAWFQRTQGLPLSITLRCAEERDGMPPGILPAIAEFSHQWGRLEIRLPLHDLPALDRIRGPFPLLNTLAIELSGMDGAVDDVPRLTAYRDAPQLREVRLLNGMITAWADLPATLTSLEVERRIGIFEWTSIFKRFPCLLHLSTASNVYQRSPGPEIMAPAPLKSLIVRHGDMLPLLTLPHLLRLKCRPAGFLPFLSRSLCELKHLTLVINQSTDERSLLDCLRSVPSLEQLDIHRQRNSHSFYEHLHSSELLPNLRDLSVLDPGYYYRYQPVIDMLRARRDPHPERAQLRSFELALNVRGNDWADDTSSPSGADALQLQRLAAGGLQFRVHTQINNWPAGFDVGDERGFPLKTYTVPYPN</sequence>
<organism evidence="3 4">
    <name type="scientific">Mycena rosella</name>
    <name type="common">Pink bonnet</name>
    <name type="synonym">Agaricus rosellus</name>
    <dbReference type="NCBI Taxonomy" id="1033263"/>
    <lineage>
        <taxon>Eukaryota</taxon>
        <taxon>Fungi</taxon>
        <taxon>Dikarya</taxon>
        <taxon>Basidiomycota</taxon>
        <taxon>Agaricomycotina</taxon>
        <taxon>Agaricomycetes</taxon>
        <taxon>Agaricomycetidae</taxon>
        <taxon>Agaricales</taxon>
        <taxon>Marasmiineae</taxon>
        <taxon>Mycenaceae</taxon>
        <taxon>Mycena</taxon>
    </lineage>
</organism>
<proteinExistence type="predicted"/>
<gene>
    <name evidence="3" type="ORF">B0H17DRAFT_1039723</name>
</gene>
<reference evidence="3" key="1">
    <citation type="submission" date="2023-03" db="EMBL/GenBank/DDBJ databases">
        <title>Massive genome expansion in bonnet fungi (Mycena s.s.) driven by repeated elements and novel gene families across ecological guilds.</title>
        <authorList>
            <consortium name="Lawrence Berkeley National Laboratory"/>
            <person name="Harder C.B."/>
            <person name="Miyauchi S."/>
            <person name="Viragh M."/>
            <person name="Kuo A."/>
            <person name="Thoen E."/>
            <person name="Andreopoulos B."/>
            <person name="Lu D."/>
            <person name="Skrede I."/>
            <person name="Drula E."/>
            <person name="Henrissat B."/>
            <person name="Morin E."/>
            <person name="Kohler A."/>
            <person name="Barry K."/>
            <person name="LaButti K."/>
            <person name="Morin E."/>
            <person name="Salamov A."/>
            <person name="Lipzen A."/>
            <person name="Mereny Z."/>
            <person name="Hegedus B."/>
            <person name="Baldrian P."/>
            <person name="Stursova M."/>
            <person name="Weitz H."/>
            <person name="Taylor A."/>
            <person name="Grigoriev I.V."/>
            <person name="Nagy L.G."/>
            <person name="Martin F."/>
            <person name="Kauserud H."/>
        </authorList>
    </citation>
    <scope>NUCLEOTIDE SEQUENCE</scope>
    <source>
        <strain evidence="3">CBHHK067</strain>
    </source>
</reference>
<name>A0AAD7GSU4_MYCRO</name>
<evidence type="ECO:0000256" key="2">
    <source>
        <dbReference type="SAM" id="MobiDB-lite"/>
    </source>
</evidence>
<feature type="coiled-coil region" evidence="1">
    <location>
        <begin position="25"/>
        <end position="52"/>
    </location>
</feature>
<dbReference type="AlphaFoldDB" id="A0AAD7GSU4"/>
<evidence type="ECO:0008006" key="5">
    <source>
        <dbReference type="Google" id="ProtNLM"/>
    </source>
</evidence>
<feature type="compositionally biased region" description="Polar residues" evidence="2">
    <location>
        <begin position="1"/>
        <end position="14"/>
    </location>
</feature>
<accession>A0AAD7GSU4</accession>
<keyword evidence="1" id="KW-0175">Coiled coil</keyword>